<feature type="non-terminal residue" evidence="2">
    <location>
        <position position="81"/>
    </location>
</feature>
<feature type="compositionally biased region" description="Polar residues" evidence="1">
    <location>
        <begin position="72"/>
        <end position="81"/>
    </location>
</feature>
<reference evidence="2 3" key="1">
    <citation type="submission" date="2019-01" db="EMBL/GenBank/DDBJ databases">
        <authorList>
            <person name="Alioto T."/>
            <person name="Alioto T."/>
        </authorList>
    </citation>
    <scope>NUCLEOTIDE SEQUENCE [LARGE SCALE GENOMIC DNA]</scope>
</reference>
<accession>A0A485PD87</accession>
<organism evidence="2 3">
    <name type="scientific">Lynx pardinus</name>
    <name type="common">Iberian lynx</name>
    <name type="synonym">Felis pardina</name>
    <dbReference type="NCBI Taxonomy" id="191816"/>
    <lineage>
        <taxon>Eukaryota</taxon>
        <taxon>Metazoa</taxon>
        <taxon>Chordata</taxon>
        <taxon>Craniata</taxon>
        <taxon>Vertebrata</taxon>
        <taxon>Euteleostomi</taxon>
        <taxon>Mammalia</taxon>
        <taxon>Eutheria</taxon>
        <taxon>Laurasiatheria</taxon>
        <taxon>Carnivora</taxon>
        <taxon>Feliformia</taxon>
        <taxon>Felidae</taxon>
        <taxon>Felinae</taxon>
        <taxon>Lynx</taxon>
    </lineage>
</organism>
<feature type="non-terminal residue" evidence="2">
    <location>
        <position position="1"/>
    </location>
</feature>
<feature type="compositionally biased region" description="Acidic residues" evidence="1">
    <location>
        <begin position="42"/>
        <end position="56"/>
    </location>
</feature>
<gene>
    <name evidence="2" type="ORF">LYPA_23C002609</name>
</gene>
<proteinExistence type="predicted"/>
<keyword evidence="3" id="KW-1185">Reference proteome</keyword>
<evidence type="ECO:0000313" key="2">
    <source>
        <dbReference type="EMBL" id="VFV42103.1"/>
    </source>
</evidence>
<dbReference type="AlphaFoldDB" id="A0A485PD87"/>
<protein>
    <submittedName>
        <fullName evidence="2">Uncharacterized protein</fullName>
    </submittedName>
</protein>
<dbReference type="Proteomes" id="UP000386466">
    <property type="component" value="Unassembled WGS sequence"/>
</dbReference>
<evidence type="ECO:0000256" key="1">
    <source>
        <dbReference type="SAM" id="MobiDB-lite"/>
    </source>
</evidence>
<dbReference type="EMBL" id="CAAGRJ010031408">
    <property type="protein sequence ID" value="VFV42103.1"/>
    <property type="molecule type" value="Genomic_DNA"/>
</dbReference>
<sequence length="81" mass="9151">GSSRPIWIPLRKDRPRIRHQQNEGHLSTAIRPDDPTPRETDGSIDPEETLETEDGSDPSSHMETTEESHTTCRTVLETTKS</sequence>
<evidence type="ECO:0000313" key="3">
    <source>
        <dbReference type="Proteomes" id="UP000386466"/>
    </source>
</evidence>
<name>A0A485PD87_LYNPA</name>
<feature type="region of interest" description="Disordered" evidence="1">
    <location>
        <begin position="1"/>
        <end position="81"/>
    </location>
</feature>
<feature type="compositionally biased region" description="Basic and acidic residues" evidence="1">
    <location>
        <begin position="31"/>
        <end position="41"/>
    </location>
</feature>